<evidence type="ECO:0000313" key="1">
    <source>
        <dbReference type="EMBL" id="KAJ5077072.1"/>
    </source>
</evidence>
<protein>
    <submittedName>
        <fullName evidence="1">Uncharacterized protein</fullName>
    </submittedName>
</protein>
<dbReference type="AlphaFoldDB" id="A0A9Q0LQA4"/>
<accession>A0A9Q0LQA4</accession>
<comment type="caution">
    <text evidence="1">The sequence shown here is derived from an EMBL/GenBank/DDBJ whole genome shotgun (WGS) entry which is preliminary data.</text>
</comment>
<dbReference type="Proteomes" id="UP001149090">
    <property type="component" value="Unassembled WGS sequence"/>
</dbReference>
<proteinExistence type="predicted"/>
<organism evidence="1 2">
    <name type="scientific">Anaeramoeba ignava</name>
    <name type="common">Anaerobic marine amoeba</name>
    <dbReference type="NCBI Taxonomy" id="1746090"/>
    <lineage>
        <taxon>Eukaryota</taxon>
        <taxon>Metamonada</taxon>
        <taxon>Anaeramoebidae</taxon>
        <taxon>Anaeramoeba</taxon>
    </lineage>
</organism>
<dbReference type="EMBL" id="JAPDFW010000059">
    <property type="protein sequence ID" value="KAJ5077072.1"/>
    <property type="molecule type" value="Genomic_DNA"/>
</dbReference>
<sequence>MSNSNFGIETNFEMNSFDEESLPLPFQSDLLLSSLDFLGYDFLDSKSIDFNNIDSVQLTTATTIINPSTDDPKTSTDLKEKIEELIQNRKKKRNQTKTAFRLQCFSQISPKEFVYIRRNKKRIQIGKNFSLKKHGMEISDKIVITSKLIDLETQINKRNKNLIRRSYRNAFKPKGFIIAKPHKRGDLVFKFVGKHKKQNRNIRN</sequence>
<gene>
    <name evidence="1" type="ORF">M0811_00392</name>
</gene>
<name>A0A9Q0LQA4_ANAIG</name>
<evidence type="ECO:0000313" key="2">
    <source>
        <dbReference type="Proteomes" id="UP001149090"/>
    </source>
</evidence>
<keyword evidence="2" id="KW-1185">Reference proteome</keyword>
<reference evidence="1" key="1">
    <citation type="submission" date="2022-10" db="EMBL/GenBank/DDBJ databases">
        <title>Novel sulphate-reducing endosymbionts in the free-living metamonad Anaeramoeba.</title>
        <authorList>
            <person name="Jerlstrom-Hultqvist J."/>
            <person name="Cepicka I."/>
            <person name="Gallot-Lavallee L."/>
            <person name="Salas-Leiva D."/>
            <person name="Curtis B.A."/>
            <person name="Zahonova K."/>
            <person name="Pipaliya S."/>
            <person name="Dacks J."/>
            <person name="Roger A.J."/>
        </authorList>
    </citation>
    <scope>NUCLEOTIDE SEQUENCE</scope>
    <source>
        <strain evidence="1">BMAN</strain>
    </source>
</reference>